<evidence type="ECO:0000256" key="7">
    <source>
        <dbReference type="ARBA" id="ARBA00047696"/>
    </source>
</evidence>
<sequence length="123" mass="14544">KGDLAKKKIYPTLWWLYRDGFLPERIRFIGYARSQITVAKIFEHAAIYMKVEKHERETFEKFVELNSYCAGSYDAEKDFQHLNDEANRLSKQESAHRLFYLALPPSVYESVTELISKHCRPKP</sequence>
<dbReference type="InterPro" id="IPR001282">
    <property type="entry name" value="G6P_DH"/>
</dbReference>
<evidence type="ECO:0000256" key="1">
    <source>
        <dbReference type="ARBA" id="ARBA00004937"/>
    </source>
</evidence>
<keyword evidence="4" id="KW-0521">NADP</keyword>
<comment type="catalytic activity">
    <reaction evidence="7">
        <text>D-glucose 6-phosphate + NADP(+) = 6-phospho-D-glucono-1,5-lactone + NADPH + H(+)</text>
        <dbReference type="Rhea" id="RHEA:15841"/>
        <dbReference type="ChEBI" id="CHEBI:15378"/>
        <dbReference type="ChEBI" id="CHEBI:57783"/>
        <dbReference type="ChEBI" id="CHEBI:57955"/>
        <dbReference type="ChEBI" id="CHEBI:58349"/>
        <dbReference type="ChEBI" id="CHEBI:61548"/>
        <dbReference type="EC" id="1.1.1.49"/>
    </reaction>
    <physiologicalReaction direction="left-to-right" evidence="7">
        <dbReference type="Rhea" id="RHEA:15842"/>
    </physiologicalReaction>
</comment>
<evidence type="ECO:0000256" key="2">
    <source>
        <dbReference type="ARBA" id="ARBA00013019"/>
    </source>
</evidence>
<feature type="domain" description="Glucose-6-phosphate dehydrogenase NAD-binding" evidence="8">
    <location>
        <begin position="1"/>
        <end position="118"/>
    </location>
</feature>
<evidence type="ECO:0000256" key="6">
    <source>
        <dbReference type="ARBA" id="ARBA00023277"/>
    </source>
</evidence>
<dbReference type="PANTHER" id="PTHR23429">
    <property type="entry name" value="GLUCOSE-6-PHOSPHATE 1-DEHYDROGENASE G6PD"/>
    <property type="match status" value="1"/>
</dbReference>
<evidence type="ECO:0000259" key="8">
    <source>
        <dbReference type="Pfam" id="PF00479"/>
    </source>
</evidence>
<dbReference type="GO" id="GO:0005829">
    <property type="term" value="C:cytosol"/>
    <property type="evidence" value="ECO:0007669"/>
    <property type="project" value="TreeGrafter"/>
</dbReference>
<reference evidence="9" key="1">
    <citation type="submission" date="2021-02" db="EMBL/GenBank/DDBJ databases">
        <authorList>
            <person name="Nowell W R."/>
        </authorList>
    </citation>
    <scope>NUCLEOTIDE SEQUENCE</scope>
</reference>
<evidence type="ECO:0000256" key="3">
    <source>
        <dbReference type="ARBA" id="ARBA00022526"/>
    </source>
</evidence>
<comment type="pathway">
    <text evidence="1">Carbohydrate degradation; pentose phosphate pathway; D-ribulose 5-phosphate from D-glucose 6-phosphate (oxidative stage): step 1/3.</text>
</comment>
<evidence type="ECO:0000313" key="9">
    <source>
        <dbReference type="EMBL" id="CAF5223720.1"/>
    </source>
</evidence>
<dbReference type="EMBL" id="CAJOBI010355615">
    <property type="protein sequence ID" value="CAF5223720.1"/>
    <property type="molecule type" value="Genomic_DNA"/>
</dbReference>
<keyword evidence="5" id="KW-0560">Oxidoreductase</keyword>
<gene>
    <name evidence="9" type="ORF">SMN809_LOCUS83464</name>
</gene>
<proteinExistence type="predicted"/>
<feature type="non-terminal residue" evidence="9">
    <location>
        <position position="1"/>
    </location>
</feature>
<dbReference type="SUPFAM" id="SSF51735">
    <property type="entry name" value="NAD(P)-binding Rossmann-fold domains"/>
    <property type="match status" value="1"/>
</dbReference>
<keyword evidence="6" id="KW-0119">Carbohydrate metabolism</keyword>
<dbReference type="Gene3D" id="3.40.50.720">
    <property type="entry name" value="NAD(P)-binding Rossmann-like Domain"/>
    <property type="match status" value="1"/>
</dbReference>
<dbReference type="InterPro" id="IPR022674">
    <property type="entry name" value="G6P_DH_NAD-bd"/>
</dbReference>
<dbReference type="Pfam" id="PF00479">
    <property type="entry name" value="G6PD_N"/>
    <property type="match status" value="1"/>
</dbReference>
<dbReference type="GO" id="GO:0009051">
    <property type="term" value="P:pentose-phosphate shunt, oxidative branch"/>
    <property type="evidence" value="ECO:0007669"/>
    <property type="project" value="TreeGrafter"/>
</dbReference>
<evidence type="ECO:0000256" key="4">
    <source>
        <dbReference type="ARBA" id="ARBA00022857"/>
    </source>
</evidence>
<dbReference type="Proteomes" id="UP000676336">
    <property type="component" value="Unassembled WGS sequence"/>
</dbReference>
<dbReference type="GO" id="GO:0006006">
    <property type="term" value="P:glucose metabolic process"/>
    <property type="evidence" value="ECO:0007669"/>
    <property type="project" value="UniProtKB-KW"/>
</dbReference>
<dbReference type="PANTHER" id="PTHR23429:SF0">
    <property type="entry name" value="GLUCOSE-6-PHOSPHATE 1-DEHYDROGENASE"/>
    <property type="match status" value="1"/>
</dbReference>
<dbReference type="EC" id="1.1.1.49" evidence="2"/>
<dbReference type="GO" id="GO:0050661">
    <property type="term" value="F:NADP binding"/>
    <property type="evidence" value="ECO:0007669"/>
    <property type="project" value="InterPro"/>
</dbReference>
<keyword evidence="3" id="KW-0313">Glucose metabolism</keyword>
<organism evidence="9 10">
    <name type="scientific">Rotaria magnacalcarata</name>
    <dbReference type="NCBI Taxonomy" id="392030"/>
    <lineage>
        <taxon>Eukaryota</taxon>
        <taxon>Metazoa</taxon>
        <taxon>Spiralia</taxon>
        <taxon>Gnathifera</taxon>
        <taxon>Rotifera</taxon>
        <taxon>Eurotatoria</taxon>
        <taxon>Bdelloidea</taxon>
        <taxon>Philodinida</taxon>
        <taxon>Philodinidae</taxon>
        <taxon>Rotaria</taxon>
    </lineage>
</organism>
<comment type="caution">
    <text evidence="9">The sequence shown here is derived from an EMBL/GenBank/DDBJ whole genome shotgun (WGS) entry which is preliminary data.</text>
</comment>
<name>A0A8S3K1W2_9BILA</name>
<accession>A0A8S3K1W2</accession>
<dbReference type="InterPro" id="IPR036291">
    <property type="entry name" value="NAD(P)-bd_dom_sf"/>
</dbReference>
<dbReference type="AlphaFoldDB" id="A0A8S3K1W2"/>
<protein>
    <recommendedName>
        <fullName evidence="2">glucose-6-phosphate dehydrogenase (NADP(+))</fullName>
        <ecNumber evidence="2">1.1.1.49</ecNumber>
    </recommendedName>
</protein>
<evidence type="ECO:0000313" key="10">
    <source>
        <dbReference type="Proteomes" id="UP000676336"/>
    </source>
</evidence>
<dbReference type="GO" id="GO:0004345">
    <property type="term" value="F:glucose-6-phosphate dehydrogenase activity"/>
    <property type="evidence" value="ECO:0007669"/>
    <property type="project" value="UniProtKB-EC"/>
</dbReference>
<evidence type="ECO:0000256" key="5">
    <source>
        <dbReference type="ARBA" id="ARBA00023002"/>
    </source>
</evidence>